<reference evidence="1 2" key="1">
    <citation type="submission" date="2015-08" db="EMBL/GenBank/DDBJ databases">
        <title>Genome sequencing of Penicillium nordicum.</title>
        <authorList>
            <person name="Nguyen H.D."/>
            <person name="Seifert K.A."/>
        </authorList>
    </citation>
    <scope>NUCLEOTIDE SEQUENCE [LARGE SCALE GENOMIC DNA]</scope>
    <source>
        <strain evidence="1 2">DAOMC 185683</strain>
    </source>
</reference>
<evidence type="ECO:0000313" key="2">
    <source>
        <dbReference type="Proteomes" id="UP000037696"/>
    </source>
</evidence>
<sequence length="82" mass="8942">MLPPLRSRSSTCAFTVGSSIPWLDIVNCNICLSRTSRTFEALNVLHSQRPQSGVEMATFTPLTSSDIHTSYAIGLVFVIPNS</sequence>
<gene>
    <name evidence="1" type="ORF">ACN38_g10296</name>
</gene>
<keyword evidence="2" id="KW-1185">Reference proteome</keyword>
<comment type="caution">
    <text evidence="1">The sequence shown here is derived from an EMBL/GenBank/DDBJ whole genome shotgun (WGS) entry which is preliminary data.</text>
</comment>
<name>A0A0M9WC43_9EURO</name>
<evidence type="ECO:0000313" key="1">
    <source>
        <dbReference type="EMBL" id="KOS38869.1"/>
    </source>
</evidence>
<organism evidence="1 2">
    <name type="scientific">Penicillium nordicum</name>
    <dbReference type="NCBI Taxonomy" id="229535"/>
    <lineage>
        <taxon>Eukaryota</taxon>
        <taxon>Fungi</taxon>
        <taxon>Dikarya</taxon>
        <taxon>Ascomycota</taxon>
        <taxon>Pezizomycotina</taxon>
        <taxon>Eurotiomycetes</taxon>
        <taxon>Eurotiomycetidae</taxon>
        <taxon>Eurotiales</taxon>
        <taxon>Aspergillaceae</taxon>
        <taxon>Penicillium</taxon>
    </lineage>
</organism>
<dbReference type="Proteomes" id="UP000037696">
    <property type="component" value="Unassembled WGS sequence"/>
</dbReference>
<protein>
    <submittedName>
        <fullName evidence="1">Uncharacterized protein</fullName>
    </submittedName>
</protein>
<dbReference type="EMBL" id="LHQQ01000231">
    <property type="protein sequence ID" value="KOS38869.1"/>
    <property type="molecule type" value="Genomic_DNA"/>
</dbReference>
<accession>A0A0M9WC43</accession>
<dbReference type="AlphaFoldDB" id="A0A0M9WC43"/>
<proteinExistence type="predicted"/>